<proteinExistence type="inferred from homology"/>
<comment type="catalytic activity">
    <reaction evidence="1 7">
        <text>3-dehydroquinate = 3-dehydroshikimate + H2O</text>
        <dbReference type="Rhea" id="RHEA:21096"/>
        <dbReference type="ChEBI" id="CHEBI:15377"/>
        <dbReference type="ChEBI" id="CHEBI:16630"/>
        <dbReference type="ChEBI" id="CHEBI:32364"/>
        <dbReference type="EC" id="4.2.1.10"/>
    </reaction>
</comment>
<comment type="pathway">
    <text evidence="2 7">Metabolic intermediate biosynthesis; chorismate biosynthesis; chorismate from D-erythrose 4-phosphate and phosphoenolpyruvate: step 3/7.</text>
</comment>
<evidence type="ECO:0000256" key="6">
    <source>
        <dbReference type="ARBA" id="ARBA00023239"/>
    </source>
</evidence>
<evidence type="ECO:0000256" key="8">
    <source>
        <dbReference type="PIRSR" id="PIRSR001399-1"/>
    </source>
</evidence>
<dbReference type="AlphaFoldDB" id="A0A1F6EJ59"/>
<evidence type="ECO:0000313" key="12">
    <source>
        <dbReference type="Proteomes" id="UP000178427"/>
    </source>
</evidence>
<dbReference type="EMBL" id="MFMA01000056">
    <property type="protein sequence ID" value="OGG73362.1"/>
    <property type="molecule type" value="Genomic_DNA"/>
</dbReference>
<evidence type="ECO:0000256" key="4">
    <source>
        <dbReference type="ARBA" id="ARBA00011193"/>
    </source>
</evidence>
<feature type="binding site" evidence="7 9">
    <location>
        <begin position="101"/>
        <end position="102"/>
    </location>
    <ligand>
        <name>substrate</name>
    </ligand>
</feature>
<evidence type="ECO:0000256" key="2">
    <source>
        <dbReference type="ARBA" id="ARBA00004902"/>
    </source>
</evidence>
<dbReference type="InterPro" id="IPR001874">
    <property type="entry name" value="DHquinase_II"/>
</dbReference>
<feature type="binding site" evidence="7 9">
    <location>
        <position position="87"/>
    </location>
    <ligand>
        <name>substrate</name>
    </ligand>
</feature>
<dbReference type="STRING" id="1798513.A3A40_02300"/>
<sequence>MNTILLIHGPNLNMLGERDKEHYGPLTLSDIETLVASEAKKAGFECKAFQSNHEGALIDFLQKESPNAAGIIVNPGALTHYSYALHDALVDTGLPAIEVHLSDINAREEWRRISVTAPACTGVVSGKKEKGYVEALTLLISRLEPRT</sequence>
<evidence type="ECO:0000256" key="7">
    <source>
        <dbReference type="HAMAP-Rule" id="MF_00169"/>
    </source>
</evidence>
<feature type="binding site" evidence="7 9">
    <location>
        <position position="80"/>
    </location>
    <ligand>
        <name>substrate</name>
    </ligand>
</feature>
<evidence type="ECO:0000256" key="9">
    <source>
        <dbReference type="PIRSR" id="PIRSR001399-2"/>
    </source>
</evidence>
<keyword evidence="7" id="KW-0028">Amino-acid biosynthesis</keyword>
<feature type="site" description="Transition state stabilizer" evidence="7 10">
    <location>
        <position position="18"/>
    </location>
</feature>
<dbReference type="PANTHER" id="PTHR21272:SF3">
    <property type="entry name" value="CATABOLIC 3-DEHYDROQUINASE"/>
    <property type="match status" value="1"/>
</dbReference>
<dbReference type="GO" id="GO:0008652">
    <property type="term" value="P:amino acid biosynthetic process"/>
    <property type="evidence" value="ECO:0007669"/>
    <property type="project" value="UniProtKB-KW"/>
</dbReference>
<feature type="binding site" evidence="7 9">
    <location>
        <position position="111"/>
    </location>
    <ligand>
        <name>substrate</name>
    </ligand>
</feature>
<dbReference type="HAMAP" id="MF_00169">
    <property type="entry name" value="AroQ"/>
    <property type="match status" value="1"/>
</dbReference>
<organism evidence="11 12">
    <name type="scientific">Candidatus Kaiserbacteria bacterium RIFCSPLOWO2_01_FULL_54_20</name>
    <dbReference type="NCBI Taxonomy" id="1798513"/>
    <lineage>
        <taxon>Bacteria</taxon>
        <taxon>Candidatus Kaiseribacteriota</taxon>
    </lineage>
</organism>
<dbReference type="UniPathway" id="UPA00053">
    <property type="reaction ID" value="UER00086"/>
</dbReference>
<dbReference type="GO" id="GO:0003855">
    <property type="term" value="F:3-dehydroquinate dehydratase activity"/>
    <property type="evidence" value="ECO:0007669"/>
    <property type="project" value="UniProtKB-UniRule"/>
</dbReference>
<keyword evidence="7" id="KW-0057">Aromatic amino acid biosynthesis</keyword>
<dbReference type="PANTHER" id="PTHR21272">
    <property type="entry name" value="CATABOLIC 3-DEHYDROQUINASE"/>
    <property type="match status" value="1"/>
</dbReference>
<dbReference type="NCBIfam" id="NF003805">
    <property type="entry name" value="PRK05395.1-2"/>
    <property type="match status" value="1"/>
</dbReference>
<evidence type="ECO:0000313" key="11">
    <source>
        <dbReference type="EMBL" id="OGG73362.1"/>
    </source>
</evidence>
<dbReference type="PIRSF" id="PIRSF001399">
    <property type="entry name" value="DHquinase_II"/>
    <property type="match status" value="1"/>
</dbReference>
<comment type="subunit">
    <text evidence="4 7">Homododecamer.</text>
</comment>
<dbReference type="Gene3D" id="3.40.50.9100">
    <property type="entry name" value="Dehydroquinase, class II"/>
    <property type="match status" value="1"/>
</dbReference>
<dbReference type="CDD" id="cd00466">
    <property type="entry name" value="DHQase_II"/>
    <property type="match status" value="1"/>
</dbReference>
<dbReference type="GO" id="GO:0009423">
    <property type="term" value="P:chorismate biosynthetic process"/>
    <property type="evidence" value="ECO:0007669"/>
    <property type="project" value="UniProtKB-UniRule"/>
</dbReference>
<dbReference type="InterPro" id="IPR036441">
    <property type="entry name" value="DHquinase_II_sf"/>
</dbReference>
<dbReference type="NCBIfam" id="NF003807">
    <property type="entry name" value="PRK05395.1-4"/>
    <property type="match status" value="1"/>
</dbReference>
<dbReference type="Proteomes" id="UP000178427">
    <property type="component" value="Unassembled WGS sequence"/>
</dbReference>
<protein>
    <recommendedName>
        <fullName evidence="5 7">3-dehydroquinate dehydratase</fullName>
        <shortName evidence="7">3-dehydroquinase</shortName>
        <ecNumber evidence="5 7">4.2.1.10</ecNumber>
    </recommendedName>
    <alternativeName>
        <fullName evidence="7">Type II DHQase</fullName>
    </alternativeName>
</protein>
<evidence type="ECO:0000256" key="5">
    <source>
        <dbReference type="ARBA" id="ARBA00012060"/>
    </source>
</evidence>
<dbReference type="GO" id="GO:0019631">
    <property type="term" value="P:quinate catabolic process"/>
    <property type="evidence" value="ECO:0007669"/>
    <property type="project" value="TreeGrafter"/>
</dbReference>
<evidence type="ECO:0000256" key="3">
    <source>
        <dbReference type="ARBA" id="ARBA00011037"/>
    </source>
</evidence>
<accession>A0A1F6EJ59</accession>
<gene>
    <name evidence="7" type="primary">aroQ</name>
    <name evidence="11" type="ORF">A3A40_02300</name>
</gene>
<comment type="similarity">
    <text evidence="3 7">Belongs to the type-II 3-dehydroquinase family.</text>
</comment>
<comment type="caution">
    <text evidence="11">The sequence shown here is derived from an EMBL/GenBank/DDBJ whole genome shotgun (WGS) entry which is preliminary data.</text>
</comment>
<feature type="active site" description="Proton donor" evidence="7 8">
    <location>
        <position position="100"/>
    </location>
</feature>
<name>A0A1F6EJ59_9BACT</name>
<comment type="function">
    <text evidence="7">Catalyzes a trans-dehydration via an enolate intermediate.</text>
</comment>
<feature type="active site" description="Proton acceptor" evidence="7 8">
    <location>
        <position position="23"/>
    </location>
</feature>
<dbReference type="GO" id="GO:0009073">
    <property type="term" value="P:aromatic amino acid family biosynthetic process"/>
    <property type="evidence" value="ECO:0007669"/>
    <property type="project" value="UniProtKB-KW"/>
</dbReference>
<reference evidence="11 12" key="1">
    <citation type="journal article" date="2016" name="Nat. Commun.">
        <title>Thousands of microbial genomes shed light on interconnected biogeochemical processes in an aquifer system.</title>
        <authorList>
            <person name="Anantharaman K."/>
            <person name="Brown C.T."/>
            <person name="Hug L.A."/>
            <person name="Sharon I."/>
            <person name="Castelle C.J."/>
            <person name="Probst A.J."/>
            <person name="Thomas B.C."/>
            <person name="Singh A."/>
            <person name="Wilkins M.J."/>
            <person name="Karaoz U."/>
            <person name="Brodie E.L."/>
            <person name="Williams K.H."/>
            <person name="Hubbard S.S."/>
            <person name="Banfield J.F."/>
        </authorList>
    </citation>
    <scope>NUCLEOTIDE SEQUENCE [LARGE SCALE GENOMIC DNA]</scope>
</reference>
<dbReference type="InterPro" id="IPR018509">
    <property type="entry name" value="DHquinase_II_CS"/>
</dbReference>
<evidence type="ECO:0000256" key="1">
    <source>
        <dbReference type="ARBA" id="ARBA00001864"/>
    </source>
</evidence>
<dbReference type="Pfam" id="PF01220">
    <property type="entry name" value="DHquinase_II"/>
    <property type="match status" value="1"/>
</dbReference>
<evidence type="ECO:0000256" key="10">
    <source>
        <dbReference type="PIRSR" id="PIRSR001399-3"/>
    </source>
</evidence>
<dbReference type="PROSITE" id="PS01029">
    <property type="entry name" value="DEHYDROQUINASE_II"/>
    <property type="match status" value="1"/>
</dbReference>
<dbReference type="SUPFAM" id="SSF52304">
    <property type="entry name" value="Type II 3-dehydroquinate dehydratase"/>
    <property type="match status" value="1"/>
</dbReference>
<feature type="binding site" evidence="7 9">
    <location>
        <position position="74"/>
    </location>
    <ligand>
        <name>substrate</name>
    </ligand>
</feature>
<keyword evidence="6 7" id="KW-0456">Lyase</keyword>
<dbReference type="EC" id="4.2.1.10" evidence="5 7"/>